<organism evidence="2 3">
    <name type="scientific">Photobacterium damselae subsp. damselae</name>
    <name type="common">Listonella damsela</name>
    <dbReference type="NCBI Taxonomy" id="85581"/>
    <lineage>
        <taxon>Bacteria</taxon>
        <taxon>Pseudomonadati</taxon>
        <taxon>Pseudomonadota</taxon>
        <taxon>Gammaproteobacteria</taxon>
        <taxon>Vibrionales</taxon>
        <taxon>Vibrionaceae</taxon>
        <taxon>Photobacterium</taxon>
    </lineage>
</organism>
<proteinExistence type="predicted"/>
<gene>
    <name evidence="2" type="ORF">F6450_18015</name>
</gene>
<name>A0AAD3ZTI8_PHODD</name>
<dbReference type="AlphaFoldDB" id="A0AAD3ZTI8"/>
<comment type="caution">
    <text evidence="2">The sequence shown here is derived from an EMBL/GenBank/DDBJ whole genome shotgun (WGS) entry which is preliminary data.</text>
</comment>
<dbReference type="PROSITE" id="PS51781">
    <property type="entry name" value="SH3B"/>
    <property type="match status" value="1"/>
</dbReference>
<feature type="domain" description="SH3b" evidence="1">
    <location>
        <begin position="217"/>
        <end position="285"/>
    </location>
</feature>
<dbReference type="EMBL" id="VZUQ01000086">
    <property type="protein sequence ID" value="KAB1176615.1"/>
    <property type="molecule type" value="Genomic_DNA"/>
</dbReference>
<evidence type="ECO:0000313" key="3">
    <source>
        <dbReference type="Proteomes" id="UP000480943"/>
    </source>
</evidence>
<protein>
    <submittedName>
        <fullName evidence="2">SH3 domain-containing protein</fullName>
    </submittedName>
</protein>
<evidence type="ECO:0000313" key="2">
    <source>
        <dbReference type="EMBL" id="KAB1176615.1"/>
    </source>
</evidence>
<sequence length="286" mass="32801">MKNELDKSLQVFLKQQAQIARIMEPFQAQQAQFAALTKPFRAQQAQIAALTEPFRAQQAQIARLIEPFQAQQVQIARIMEPFRAQQAQIDKLLKPISEHLLNGNFDNIERNQDGSLSFEGCIVDVGTLNDCINEITNESDTTDFALSNLVKWFNSLSDSLKVVVAVLLLPYCVSIFANLTTPIYEGWWQEITTAEQRTAKKEIIKEANQLYLLSELNEYRFVIASVLHVRESGNRKSEIVGELYLGKAVKVISKLKRWTLVEYFDESSEEIKQGWVFSRYLEKFSK</sequence>
<accession>A0AAD3ZTI8</accession>
<reference evidence="2 3" key="1">
    <citation type="submission" date="2019-09" db="EMBL/GenBank/DDBJ databases">
        <title>Photobacterium damselae subsp. damselae CDC-2227-81, a human clinical isolate.</title>
        <authorList>
            <person name="Osorio C.R."/>
        </authorList>
    </citation>
    <scope>NUCLEOTIDE SEQUENCE [LARGE SCALE GENOMIC DNA]</scope>
    <source>
        <strain evidence="2 3">CDC-2227-81</strain>
    </source>
</reference>
<dbReference type="Gene3D" id="2.30.30.40">
    <property type="entry name" value="SH3 Domains"/>
    <property type="match status" value="1"/>
</dbReference>
<evidence type="ECO:0000259" key="1">
    <source>
        <dbReference type="PROSITE" id="PS51781"/>
    </source>
</evidence>
<dbReference type="RefSeq" id="WP_068969033.1">
    <property type="nucleotide sequence ID" value="NZ_LYBU01000018.1"/>
</dbReference>
<dbReference type="InterPro" id="IPR003646">
    <property type="entry name" value="SH3-like_bac-type"/>
</dbReference>
<dbReference type="Pfam" id="PF08239">
    <property type="entry name" value="SH3_3"/>
    <property type="match status" value="1"/>
</dbReference>
<dbReference type="Proteomes" id="UP000480943">
    <property type="component" value="Unassembled WGS sequence"/>
</dbReference>